<accession>A0A9Q3EUD2</accession>
<keyword evidence="3" id="KW-1185">Reference proteome</keyword>
<proteinExistence type="predicted"/>
<evidence type="ECO:0000313" key="3">
    <source>
        <dbReference type="Proteomes" id="UP000765509"/>
    </source>
</evidence>
<dbReference type="EMBL" id="AVOT02030690">
    <property type="protein sequence ID" value="MBW0523967.1"/>
    <property type="molecule type" value="Genomic_DNA"/>
</dbReference>
<feature type="non-terminal residue" evidence="2">
    <location>
        <position position="1"/>
    </location>
</feature>
<dbReference type="Proteomes" id="UP000765509">
    <property type="component" value="Unassembled WGS sequence"/>
</dbReference>
<reference evidence="2" key="1">
    <citation type="submission" date="2021-03" db="EMBL/GenBank/DDBJ databases">
        <title>Draft genome sequence of rust myrtle Austropuccinia psidii MF-1, a brazilian biotype.</title>
        <authorList>
            <person name="Quecine M.C."/>
            <person name="Pachon D.M.R."/>
            <person name="Bonatelli M.L."/>
            <person name="Correr F.H."/>
            <person name="Franceschini L.M."/>
            <person name="Leite T.F."/>
            <person name="Margarido G.R.A."/>
            <person name="Almeida C.A."/>
            <person name="Ferrarezi J.A."/>
            <person name="Labate C.A."/>
        </authorList>
    </citation>
    <scope>NUCLEOTIDE SEQUENCE</scope>
    <source>
        <strain evidence="2">MF-1</strain>
    </source>
</reference>
<dbReference type="SUPFAM" id="SSF56672">
    <property type="entry name" value="DNA/RNA polymerases"/>
    <property type="match status" value="1"/>
</dbReference>
<evidence type="ECO:0000259" key="1">
    <source>
        <dbReference type="Pfam" id="PF17919"/>
    </source>
</evidence>
<feature type="domain" description="Reverse transcriptase/retrotransposon-derived protein RNase H-like" evidence="1">
    <location>
        <begin position="4"/>
        <end position="48"/>
    </location>
</feature>
<comment type="caution">
    <text evidence="2">The sequence shown here is derived from an EMBL/GenBank/DDBJ whole genome shotgun (WGS) entry which is preliminary data.</text>
</comment>
<dbReference type="InterPro" id="IPR041577">
    <property type="entry name" value="RT_RNaseH_2"/>
</dbReference>
<dbReference type="Pfam" id="PF17919">
    <property type="entry name" value="RT_RNaseH_2"/>
    <property type="match status" value="1"/>
</dbReference>
<sequence length="50" mass="5386">EALRQFHPLTEAFTIPPILSHFYPSLPPIAETNASDYALCAVLSQISGSA</sequence>
<gene>
    <name evidence="2" type="ORF">O181_063682</name>
</gene>
<protein>
    <recommendedName>
        <fullName evidence="1">Reverse transcriptase/retrotransposon-derived protein RNase H-like domain-containing protein</fullName>
    </recommendedName>
</protein>
<dbReference type="OrthoDB" id="3018369at2759"/>
<name>A0A9Q3EUD2_9BASI</name>
<evidence type="ECO:0000313" key="2">
    <source>
        <dbReference type="EMBL" id="MBW0523967.1"/>
    </source>
</evidence>
<dbReference type="InterPro" id="IPR043502">
    <property type="entry name" value="DNA/RNA_pol_sf"/>
</dbReference>
<dbReference type="AlphaFoldDB" id="A0A9Q3EUD2"/>
<organism evidence="2 3">
    <name type="scientific">Austropuccinia psidii MF-1</name>
    <dbReference type="NCBI Taxonomy" id="1389203"/>
    <lineage>
        <taxon>Eukaryota</taxon>
        <taxon>Fungi</taxon>
        <taxon>Dikarya</taxon>
        <taxon>Basidiomycota</taxon>
        <taxon>Pucciniomycotina</taxon>
        <taxon>Pucciniomycetes</taxon>
        <taxon>Pucciniales</taxon>
        <taxon>Sphaerophragmiaceae</taxon>
        <taxon>Austropuccinia</taxon>
    </lineage>
</organism>